<comment type="similarity">
    <text evidence="2">Belongs to the bacterial solute-binding protein SsuA/TauA family.</text>
</comment>
<reference evidence="6 7" key="1">
    <citation type="submission" date="2016-07" db="EMBL/GenBank/DDBJ databases">
        <title>Draft genome of Scalindua rubra, obtained from a brine-seawater interface in the Red Sea, sheds light on salt adaptation in anammox bacteria.</title>
        <authorList>
            <person name="Speth D.R."/>
            <person name="Lagkouvardos I."/>
            <person name="Wang Y."/>
            <person name="Qian P.-Y."/>
            <person name="Dutilh B.E."/>
            <person name="Jetten M.S."/>
        </authorList>
    </citation>
    <scope>NUCLEOTIDE SEQUENCE [LARGE SCALE GENOMIC DNA]</scope>
    <source>
        <strain evidence="6">BSI-1</strain>
    </source>
</reference>
<dbReference type="SUPFAM" id="SSF53850">
    <property type="entry name" value="Periplasmic binding protein-like II"/>
    <property type="match status" value="1"/>
</dbReference>
<dbReference type="AlphaFoldDB" id="A0A1E3XAG0"/>
<keyword evidence="4" id="KW-0812">Transmembrane</keyword>
<dbReference type="GO" id="GO:0042918">
    <property type="term" value="P:alkanesulfonate transmembrane transport"/>
    <property type="evidence" value="ECO:0007669"/>
    <property type="project" value="TreeGrafter"/>
</dbReference>
<accession>A0A1E3XAG0</accession>
<evidence type="ECO:0000256" key="2">
    <source>
        <dbReference type="ARBA" id="ARBA00010742"/>
    </source>
</evidence>
<keyword evidence="4" id="KW-1133">Transmembrane helix</keyword>
<dbReference type="EMBL" id="MAYW01000054">
    <property type="protein sequence ID" value="ODS32626.1"/>
    <property type="molecule type" value="Genomic_DNA"/>
</dbReference>
<evidence type="ECO:0000259" key="5">
    <source>
        <dbReference type="SMART" id="SM00062"/>
    </source>
</evidence>
<dbReference type="Pfam" id="PF09084">
    <property type="entry name" value="NMT1"/>
    <property type="match status" value="1"/>
</dbReference>
<protein>
    <submittedName>
        <fullName evidence="6">ABC transporter substrate binding component</fullName>
    </submittedName>
</protein>
<dbReference type="GO" id="GO:0042597">
    <property type="term" value="C:periplasmic space"/>
    <property type="evidence" value="ECO:0007669"/>
    <property type="project" value="UniProtKB-SubCell"/>
</dbReference>
<feature type="transmembrane region" description="Helical" evidence="4">
    <location>
        <begin position="9"/>
        <end position="27"/>
    </location>
</feature>
<dbReference type="InterPro" id="IPR001638">
    <property type="entry name" value="Solute-binding_3/MltF_N"/>
</dbReference>
<evidence type="ECO:0000313" key="6">
    <source>
        <dbReference type="EMBL" id="ODS32626.1"/>
    </source>
</evidence>
<sequence>MIKKTSSKSWVIILLIIVFVFIGLFYGCQRTTKERLERTIVWGGPKNISMIPIIADKKGFFKRAGLNVQTNYIQTGKIAMDALMSKDIDFSVSVETNMAFIKYQPESNLQVICSIAQKYDDAIVARRDMGINSPKDLEGNTVALLAATTSHVFADRFFKFYGLDPNKINIFNLTPPSIQAAVITGNVTAGSIWQPYRYNVVKELGDKAIEFNDRRIYKAYSIVAVRKEFALQHPELIKKFLRVLIEAEEHINSYKEVSIAILSKELGIEPEVLRAVWEEYVNKVELDNDLFEIIKEEGVWIHETQKGFKEKPVPEYTDVINAQFLQEVDPARVHLGI</sequence>
<evidence type="ECO:0000256" key="4">
    <source>
        <dbReference type="SAM" id="Phobius"/>
    </source>
</evidence>
<feature type="domain" description="Solute-binding protein family 3/N-terminal" evidence="5">
    <location>
        <begin position="50"/>
        <end position="269"/>
    </location>
</feature>
<dbReference type="Proteomes" id="UP000094056">
    <property type="component" value="Unassembled WGS sequence"/>
</dbReference>
<dbReference type="InterPro" id="IPR015168">
    <property type="entry name" value="SsuA/THI5"/>
</dbReference>
<gene>
    <name evidence="6" type="ORF">SCARUB_02227</name>
</gene>
<evidence type="ECO:0000256" key="3">
    <source>
        <dbReference type="ARBA" id="ARBA00022729"/>
    </source>
</evidence>
<evidence type="ECO:0000256" key="1">
    <source>
        <dbReference type="ARBA" id="ARBA00004418"/>
    </source>
</evidence>
<keyword evidence="4" id="KW-0472">Membrane</keyword>
<keyword evidence="3" id="KW-0732">Signal</keyword>
<evidence type="ECO:0000313" key="7">
    <source>
        <dbReference type="Proteomes" id="UP000094056"/>
    </source>
</evidence>
<dbReference type="PANTHER" id="PTHR30024">
    <property type="entry name" value="ALIPHATIC SULFONATES-BINDING PROTEIN-RELATED"/>
    <property type="match status" value="1"/>
</dbReference>
<comment type="subcellular location">
    <subcellularLocation>
        <location evidence="1">Periplasm</location>
    </subcellularLocation>
</comment>
<dbReference type="CDD" id="cd01008">
    <property type="entry name" value="PBP2_NrtA_SsuA_CpmA_like"/>
    <property type="match status" value="1"/>
</dbReference>
<dbReference type="PROSITE" id="PS51257">
    <property type="entry name" value="PROKAR_LIPOPROTEIN"/>
    <property type="match status" value="1"/>
</dbReference>
<organism evidence="6 7">
    <name type="scientific">Candidatus Scalindua rubra</name>
    <dbReference type="NCBI Taxonomy" id="1872076"/>
    <lineage>
        <taxon>Bacteria</taxon>
        <taxon>Pseudomonadati</taxon>
        <taxon>Planctomycetota</taxon>
        <taxon>Candidatus Brocadiia</taxon>
        <taxon>Candidatus Brocadiales</taxon>
        <taxon>Candidatus Scalinduaceae</taxon>
        <taxon>Candidatus Scalindua</taxon>
    </lineage>
</organism>
<proteinExistence type="inferred from homology"/>
<dbReference type="Gene3D" id="3.40.190.10">
    <property type="entry name" value="Periplasmic binding protein-like II"/>
    <property type="match status" value="2"/>
</dbReference>
<dbReference type="SMART" id="SM00062">
    <property type="entry name" value="PBPb"/>
    <property type="match status" value="1"/>
</dbReference>
<dbReference type="PANTHER" id="PTHR30024:SF47">
    <property type="entry name" value="TAURINE-BINDING PERIPLASMIC PROTEIN"/>
    <property type="match status" value="1"/>
</dbReference>
<name>A0A1E3XAG0_9BACT</name>
<comment type="caution">
    <text evidence="6">The sequence shown here is derived from an EMBL/GenBank/DDBJ whole genome shotgun (WGS) entry which is preliminary data.</text>
</comment>